<dbReference type="PANTHER" id="PTHR48081:SF6">
    <property type="entry name" value="PEPTIDASE S9 PROLYL OLIGOPEPTIDASE CATALYTIC DOMAIN-CONTAINING PROTEIN"/>
    <property type="match status" value="1"/>
</dbReference>
<sequence>MILKTINLKEHGSLPDAHVVFYILDTPGEKLHIQSRPFVILCPGGGYERTSFREGEPIAMQFLRRGYHVAVLRYSTAPAVFPAALLELGRTVLLIRAHAEEWKADPSQIFVQGCSAGGHLAGCLGTMWDEPFLAEALQTEPNLLRPEGMILCYPVISSVRGTAHKDSFRALLGTDREEAWEPLSLEKRVKETTVPAFLWHTFADGTVPVENSLVMAQALHCARVRTELHVFQEGVHGLGAADELSRRQDGSGVEPECQCWTKLACRWMEQIRRQDGFLTTTEL</sequence>
<dbReference type="SUPFAM" id="SSF53474">
    <property type="entry name" value="alpha/beta-Hydrolases"/>
    <property type="match status" value="1"/>
</dbReference>
<keyword evidence="1 3" id="KW-0378">Hydrolase</keyword>
<reference evidence="3" key="2">
    <citation type="journal article" date="2021" name="Sci. Rep.">
        <title>The distribution of antibiotic resistance genes in chicken gut microbiota commensals.</title>
        <authorList>
            <person name="Juricova H."/>
            <person name="Matiasovicova J."/>
            <person name="Kubasova T."/>
            <person name="Cejkova D."/>
            <person name="Rychlik I."/>
        </authorList>
    </citation>
    <scope>NUCLEOTIDE SEQUENCE</scope>
    <source>
        <strain evidence="3">An582</strain>
    </source>
</reference>
<dbReference type="Pfam" id="PF20434">
    <property type="entry name" value="BD-FAE"/>
    <property type="match status" value="1"/>
</dbReference>
<evidence type="ECO:0000259" key="2">
    <source>
        <dbReference type="Pfam" id="PF20434"/>
    </source>
</evidence>
<organism evidence="3 4">
    <name type="scientific">Mordavella massiliensis</name>
    <dbReference type="NCBI Taxonomy" id="1871024"/>
    <lineage>
        <taxon>Bacteria</taxon>
        <taxon>Bacillati</taxon>
        <taxon>Bacillota</taxon>
        <taxon>Clostridia</taxon>
        <taxon>Eubacteriales</taxon>
        <taxon>Clostridiaceae</taxon>
        <taxon>Mordavella</taxon>
    </lineage>
</organism>
<comment type="caution">
    <text evidence="3">The sequence shown here is derived from an EMBL/GenBank/DDBJ whole genome shotgun (WGS) entry which is preliminary data.</text>
</comment>
<dbReference type="InterPro" id="IPR050300">
    <property type="entry name" value="GDXG_lipolytic_enzyme"/>
</dbReference>
<dbReference type="AlphaFoldDB" id="A0A939BFU2"/>
<accession>A0A939BFU2</accession>
<dbReference type="Gene3D" id="3.40.50.1820">
    <property type="entry name" value="alpha/beta hydrolase"/>
    <property type="match status" value="1"/>
</dbReference>
<feature type="domain" description="BD-FAE-like" evidence="2">
    <location>
        <begin position="35"/>
        <end position="219"/>
    </location>
</feature>
<protein>
    <submittedName>
        <fullName evidence="3">Alpha/beta hydrolase</fullName>
    </submittedName>
</protein>
<dbReference type="EMBL" id="JACJKS010000003">
    <property type="protein sequence ID" value="MBM6947663.1"/>
    <property type="molecule type" value="Genomic_DNA"/>
</dbReference>
<evidence type="ECO:0000313" key="4">
    <source>
        <dbReference type="Proteomes" id="UP000705508"/>
    </source>
</evidence>
<reference evidence="3" key="1">
    <citation type="submission" date="2020-08" db="EMBL/GenBank/DDBJ databases">
        <authorList>
            <person name="Cejkova D."/>
            <person name="Kubasova T."/>
            <person name="Jahodarova E."/>
            <person name="Rychlik I."/>
        </authorList>
    </citation>
    <scope>NUCLEOTIDE SEQUENCE</scope>
    <source>
        <strain evidence="3">An582</strain>
    </source>
</reference>
<evidence type="ECO:0000313" key="3">
    <source>
        <dbReference type="EMBL" id="MBM6947663.1"/>
    </source>
</evidence>
<proteinExistence type="predicted"/>
<gene>
    <name evidence="3" type="ORF">H6A20_03155</name>
</gene>
<dbReference type="Proteomes" id="UP000705508">
    <property type="component" value="Unassembled WGS sequence"/>
</dbReference>
<dbReference type="InterPro" id="IPR049492">
    <property type="entry name" value="BD-FAE-like_dom"/>
</dbReference>
<dbReference type="GO" id="GO:0016787">
    <property type="term" value="F:hydrolase activity"/>
    <property type="evidence" value="ECO:0007669"/>
    <property type="project" value="UniProtKB-KW"/>
</dbReference>
<dbReference type="RefSeq" id="WP_204905712.1">
    <property type="nucleotide sequence ID" value="NZ_JACJKS010000003.1"/>
</dbReference>
<dbReference type="InterPro" id="IPR029058">
    <property type="entry name" value="AB_hydrolase_fold"/>
</dbReference>
<evidence type="ECO:0000256" key="1">
    <source>
        <dbReference type="ARBA" id="ARBA00022801"/>
    </source>
</evidence>
<dbReference type="PANTHER" id="PTHR48081">
    <property type="entry name" value="AB HYDROLASE SUPERFAMILY PROTEIN C4A8.06C"/>
    <property type="match status" value="1"/>
</dbReference>
<name>A0A939BFU2_9CLOT</name>